<dbReference type="Proteomes" id="UP000007635">
    <property type="component" value="Chromosome VII"/>
</dbReference>
<dbReference type="InterPro" id="IPR036383">
    <property type="entry name" value="TSP1_rpt_sf"/>
</dbReference>
<name>A0AAQ4NUC9_GASAC</name>
<feature type="region of interest" description="Disordered" evidence="1">
    <location>
        <begin position="665"/>
        <end position="734"/>
    </location>
</feature>
<evidence type="ECO:0000259" key="6">
    <source>
        <dbReference type="Pfam" id="PF24311"/>
    </source>
</evidence>
<evidence type="ECO:0000256" key="1">
    <source>
        <dbReference type="SAM" id="MobiDB-lite"/>
    </source>
</evidence>
<dbReference type="Ensembl" id="ENSGACT00000050146.1">
    <property type="protein sequence ID" value="ENSGACP00000030309.1"/>
    <property type="gene ID" value="ENSGACG00000029120.1"/>
</dbReference>
<feature type="compositionally biased region" description="Basic and acidic residues" evidence="1">
    <location>
        <begin position="791"/>
        <end position="809"/>
    </location>
</feature>
<feature type="region of interest" description="Disordered" evidence="1">
    <location>
        <begin position="497"/>
        <end position="516"/>
    </location>
</feature>
<feature type="chain" id="PRO_5042961631" description="Thrombospondin, type I, domain containing 1" evidence="3">
    <location>
        <begin position="21"/>
        <end position="922"/>
    </location>
</feature>
<dbReference type="Pfam" id="PF00090">
    <property type="entry name" value="TSP_1"/>
    <property type="match status" value="1"/>
</dbReference>
<dbReference type="InterPro" id="IPR056219">
    <property type="entry name" value="THSD1_D3"/>
</dbReference>
<feature type="compositionally biased region" description="Low complexity" evidence="1">
    <location>
        <begin position="677"/>
        <end position="695"/>
    </location>
</feature>
<dbReference type="InterPro" id="IPR056217">
    <property type="entry name" value="THSD1_N"/>
</dbReference>
<feature type="region of interest" description="Disordered" evidence="1">
    <location>
        <begin position="740"/>
        <end position="759"/>
    </location>
</feature>
<dbReference type="PANTHER" id="PTHR16311">
    <property type="entry name" value="THROMBOSPONDIN TYPE I DOMAIN-CONTAINING 1"/>
    <property type="match status" value="1"/>
</dbReference>
<dbReference type="SMART" id="SM00209">
    <property type="entry name" value="TSP1"/>
    <property type="match status" value="1"/>
</dbReference>
<feature type="transmembrane region" description="Helical" evidence="2">
    <location>
        <begin position="439"/>
        <end position="461"/>
    </location>
</feature>
<evidence type="ECO:0008006" key="9">
    <source>
        <dbReference type="Google" id="ProtNLM"/>
    </source>
</evidence>
<sequence>MPQAASLLPFLLALMGFAFAGLNIWPSFHVALSNASVFVDFSTKSNATTTTRHLSLSLVNTETNTTLLTRTIPNIQSAGRVEFNCSCFLYAGTFRFLLRETSITAASHPNGTLKRGVESNTRWWSSELQVQWPTFHIAVDRSGNHSGSFQVGISTNEHFQACSSGTDSALFLEVSHVEFNQIGRITIDKVRARTRQPIKPLRSQSVELSCAFPFTERDFIRVALRSPHAAQDVRGSGPLYLSRIFSYKLLVENANAYRVGCEGTVTVKLISPPCAHVNGRVLLHKDAGVGMQAGETAVMGFGAEEPSSPLLAFNWLTQGENETEFNCSVFHTGRNKYCFRFVFNFSRSPSPAQTCLVVHRSAETWGPWLPWSVCSVGCGEGVRERVRECLLPSGVGGMQCTGMVKEQSLCSLEDCVASPAPSPSHPPVAVGVATLGGNMVVVAGITFCLAVILATVLVTLWRKLCRAPQCSSVRRGSMHSPGGRKLSDEASICGHSLQRPSLSDGQGPLGGGAGGVAPKDRPSLCGPPLLQDPERLSPTGQKVLPPIFGYHLAQQQLREMKKKGLKEATQLYHVSSSPVHDTVLGTAASPTNIPTSTGFAHPTLRGDAGHSPFGIATPISELPSATSRVTPVELVLGPSAHASGGSSKWRERTAEWVEMVERSGSAGFRGRGEGEAGQRNSFNNNPNFRRTSSFNDTRPQPLSSVHSRPFRERSMTQVGSRTLPEGSCWNKRGWERQPYSSYPIPEHGPPEWAKYGPQRNDQRKPWIEAAAPSLGNDLKHAGTNTSSGSASERRGKAEVSGARDRRRSGEAGGRVGISGIGGPAAGPDSLGVDRAEQNWNRRGPSPIQRNMLARKLKEAQSCSGVKGRQRSSTFSASPSEHRKARCHSLTMSGGGGSPYRLSEAERRMLDLDLSSAYVGEEE</sequence>
<keyword evidence="8" id="KW-1185">Reference proteome</keyword>
<dbReference type="KEGG" id="gat:120822967"/>
<dbReference type="Pfam" id="PF24306">
    <property type="entry name" value="THSD1_N"/>
    <property type="match status" value="1"/>
</dbReference>
<dbReference type="Pfam" id="PF24310">
    <property type="entry name" value="THSD1_D2"/>
    <property type="match status" value="1"/>
</dbReference>
<dbReference type="Gene3D" id="2.20.100.10">
    <property type="entry name" value="Thrombospondin type-1 (TSP1) repeat"/>
    <property type="match status" value="1"/>
</dbReference>
<evidence type="ECO:0000313" key="7">
    <source>
        <dbReference type="Ensembl" id="ENSGACP00000030309.1"/>
    </source>
</evidence>
<evidence type="ECO:0000313" key="8">
    <source>
        <dbReference type="Proteomes" id="UP000007635"/>
    </source>
</evidence>
<keyword evidence="3" id="KW-0732">Signal</keyword>
<evidence type="ECO:0000259" key="5">
    <source>
        <dbReference type="Pfam" id="PF24310"/>
    </source>
</evidence>
<dbReference type="GeneID" id="120822967"/>
<keyword evidence="2" id="KW-0812">Transmembrane</keyword>
<reference evidence="7 8" key="1">
    <citation type="journal article" date="2021" name="G3 (Bethesda)">
        <title>Improved contiguity of the threespine stickleback genome using long-read sequencing.</title>
        <authorList>
            <person name="Nath S."/>
            <person name="Shaw D.E."/>
            <person name="White M.A."/>
        </authorList>
    </citation>
    <scope>NUCLEOTIDE SEQUENCE [LARGE SCALE GENOMIC DNA]</scope>
    <source>
        <strain evidence="7 8">Lake Benthic</strain>
    </source>
</reference>
<dbReference type="InterPro" id="IPR056218">
    <property type="entry name" value="THSD1_D2"/>
</dbReference>
<dbReference type="RefSeq" id="XP_040038904.1">
    <property type="nucleotide sequence ID" value="XM_040182970.1"/>
</dbReference>
<dbReference type="InterPro" id="IPR038877">
    <property type="entry name" value="THSD1"/>
</dbReference>
<feature type="domain" description="THSD1 N-terminal" evidence="4">
    <location>
        <begin position="22"/>
        <end position="112"/>
    </location>
</feature>
<accession>A0AAQ4NUC9</accession>
<keyword evidence="2" id="KW-1133">Transmembrane helix</keyword>
<feature type="signal peptide" evidence="3">
    <location>
        <begin position="1"/>
        <end position="20"/>
    </location>
</feature>
<dbReference type="InterPro" id="IPR000884">
    <property type="entry name" value="TSP1_rpt"/>
</dbReference>
<dbReference type="SUPFAM" id="SSF82895">
    <property type="entry name" value="TSP-1 type 1 repeat"/>
    <property type="match status" value="1"/>
</dbReference>
<dbReference type="GeneTree" id="ENSGT00390000013335"/>
<feature type="compositionally biased region" description="Polar residues" evidence="1">
    <location>
        <begin position="696"/>
        <end position="706"/>
    </location>
</feature>
<reference evidence="7" key="3">
    <citation type="submission" date="2025-09" db="UniProtKB">
        <authorList>
            <consortium name="Ensembl"/>
        </authorList>
    </citation>
    <scope>IDENTIFICATION</scope>
</reference>
<evidence type="ECO:0000256" key="2">
    <source>
        <dbReference type="SAM" id="Phobius"/>
    </source>
</evidence>
<dbReference type="Pfam" id="PF24311">
    <property type="entry name" value="THSD1_D3"/>
    <property type="match status" value="1"/>
</dbReference>
<feature type="compositionally biased region" description="Gly residues" evidence="1">
    <location>
        <begin position="810"/>
        <end position="824"/>
    </location>
</feature>
<proteinExistence type="predicted"/>
<reference evidence="7" key="2">
    <citation type="submission" date="2025-08" db="UniProtKB">
        <authorList>
            <consortium name="Ensembl"/>
        </authorList>
    </citation>
    <scope>IDENTIFICATION</scope>
</reference>
<evidence type="ECO:0000256" key="3">
    <source>
        <dbReference type="SAM" id="SignalP"/>
    </source>
</evidence>
<feature type="region of interest" description="Disordered" evidence="1">
    <location>
        <begin position="773"/>
        <end position="901"/>
    </location>
</feature>
<dbReference type="PANTHER" id="PTHR16311:SF3">
    <property type="entry name" value="THROMBOSPONDIN TYPE-1 DOMAIN-CONTAINING PROTEIN 1"/>
    <property type="match status" value="1"/>
</dbReference>
<keyword evidence="2" id="KW-0472">Membrane</keyword>
<dbReference type="GO" id="GO:0071944">
    <property type="term" value="C:cell periphery"/>
    <property type="evidence" value="ECO:0007669"/>
    <property type="project" value="TreeGrafter"/>
</dbReference>
<dbReference type="AlphaFoldDB" id="A0AAQ4NUC9"/>
<protein>
    <recommendedName>
        <fullName evidence="9">Thrombospondin, type I, domain containing 1</fullName>
    </recommendedName>
</protein>
<dbReference type="PROSITE" id="PS50092">
    <property type="entry name" value="TSP1"/>
    <property type="match status" value="1"/>
</dbReference>
<feature type="domain" description="THSD1 second Ig-like" evidence="5">
    <location>
        <begin position="133"/>
        <end position="238"/>
    </location>
</feature>
<evidence type="ECO:0000259" key="4">
    <source>
        <dbReference type="Pfam" id="PF24306"/>
    </source>
</evidence>
<feature type="domain" description="THSD1 third Ig-like" evidence="6">
    <location>
        <begin position="246"/>
        <end position="360"/>
    </location>
</feature>
<organism evidence="7 8">
    <name type="scientific">Gasterosteus aculeatus aculeatus</name>
    <name type="common">three-spined stickleback</name>
    <dbReference type="NCBI Taxonomy" id="481459"/>
    <lineage>
        <taxon>Eukaryota</taxon>
        <taxon>Metazoa</taxon>
        <taxon>Chordata</taxon>
        <taxon>Craniata</taxon>
        <taxon>Vertebrata</taxon>
        <taxon>Euteleostomi</taxon>
        <taxon>Actinopterygii</taxon>
        <taxon>Neopterygii</taxon>
        <taxon>Teleostei</taxon>
        <taxon>Neoteleostei</taxon>
        <taxon>Acanthomorphata</taxon>
        <taxon>Eupercaria</taxon>
        <taxon>Perciformes</taxon>
        <taxon>Cottioidei</taxon>
        <taxon>Gasterosteales</taxon>
        <taxon>Gasterosteidae</taxon>
        <taxon>Gasterosteus</taxon>
    </lineage>
</organism>